<reference evidence="1 2" key="1">
    <citation type="journal article" date="2022" name="Plant J.">
        <title>Chromosome-level genome of Camellia lanceoleosa provides a valuable resource for understanding genome evolution and self-incompatibility.</title>
        <authorList>
            <person name="Gong W."/>
            <person name="Xiao S."/>
            <person name="Wang L."/>
            <person name="Liao Z."/>
            <person name="Chang Y."/>
            <person name="Mo W."/>
            <person name="Hu G."/>
            <person name="Li W."/>
            <person name="Zhao G."/>
            <person name="Zhu H."/>
            <person name="Hu X."/>
            <person name="Ji K."/>
            <person name="Xiang X."/>
            <person name="Song Q."/>
            <person name="Yuan D."/>
            <person name="Jin S."/>
            <person name="Zhang L."/>
        </authorList>
    </citation>
    <scope>NUCLEOTIDE SEQUENCE [LARGE SCALE GENOMIC DNA]</scope>
    <source>
        <strain evidence="1">SQ_2022a</strain>
    </source>
</reference>
<dbReference type="EMBL" id="CM045759">
    <property type="protein sequence ID" value="KAI8020007.1"/>
    <property type="molecule type" value="Genomic_DNA"/>
</dbReference>
<organism evidence="1 2">
    <name type="scientific">Camellia lanceoleosa</name>
    <dbReference type="NCBI Taxonomy" id="1840588"/>
    <lineage>
        <taxon>Eukaryota</taxon>
        <taxon>Viridiplantae</taxon>
        <taxon>Streptophyta</taxon>
        <taxon>Embryophyta</taxon>
        <taxon>Tracheophyta</taxon>
        <taxon>Spermatophyta</taxon>
        <taxon>Magnoliopsida</taxon>
        <taxon>eudicotyledons</taxon>
        <taxon>Gunneridae</taxon>
        <taxon>Pentapetalae</taxon>
        <taxon>asterids</taxon>
        <taxon>Ericales</taxon>
        <taxon>Theaceae</taxon>
        <taxon>Camellia</taxon>
    </lineage>
</organism>
<evidence type="ECO:0000313" key="1">
    <source>
        <dbReference type="EMBL" id="KAI8020007.1"/>
    </source>
</evidence>
<comment type="caution">
    <text evidence="1">The sequence shown here is derived from an EMBL/GenBank/DDBJ whole genome shotgun (WGS) entry which is preliminary data.</text>
</comment>
<sequence>MWHDLIEVVANMKKPWLVTGDFNDYANQGEMRSYSATQNTRRTQKFIDRINSCNLIDLGSTGPRMTWTNNRKGLANTMERLDRAMCNAKWRTMFPEATVRVLPRIYSGHSLLVVYTQGMHSFNPRNRPFRFEAA</sequence>
<protein>
    <submittedName>
        <fullName evidence="1">Uncharacterized protein</fullName>
    </submittedName>
</protein>
<accession>A0ACC0I5G2</accession>
<evidence type="ECO:0000313" key="2">
    <source>
        <dbReference type="Proteomes" id="UP001060215"/>
    </source>
</evidence>
<keyword evidence="2" id="KW-1185">Reference proteome</keyword>
<gene>
    <name evidence="1" type="ORF">LOK49_LG04G02897</name>
</gene>
<proteinExistence type="predicted"/>
<name>A0ACC0I5G2_9ERIC</name>
<dbReference type="Proteomes" id="UP001060215">
    <property type="component" value="Chromosome 2"/>
</dbReference>